<dbReference type="SUPFAM" id="SSF49464">
    <property type="entry name" value="Carboxypeptidase regulatory domain-like"/>
    <property type="match status" value="1"/>
</dbReference>
<evidence type="ECO:0000259" key="6">
    <source>
        <dbReference type="Pfam" id="PF14905"/>
    </source>
</evidence>
<sequence length="822" mass="91974">MKHYLMLIAVLFSFAAFSQPNANSEIKDGTISGRVLDANLNEPLPYVNIIIKDKNQKVITGGITDAEGNFAIAKIPEGAVTVEITYIGYKTVSKSVTLEKGNYKVNLGDVKLSEDAAALDEVVVVAEVSTIQQKIDRKVVTVGKDLTTAGPTASDIMNNIPSVNMDAQTGAISLRGNANVQVMVDGKLSNVPVAQLLRQIPSTSIKQIELITNPSAKYNPEGMSGIINIILYKNVNIGFNGNLNVGLAYQIEPKFNSSIDANYRNGKLNYYGSYGNSFSDNVNEGIFQQQQTGNIQTLDILNENNSHLYKFGIDYYLNEKHTLSVFTNQNVFDGSAIVDTELFNTGNNNVQFQSILGDSENTSQQYNFNYKYDIADGHNIELEVDHNIFDSSSETDNLFSGNGQRPNFVEFTDNGRTRTTINLDYVYPFSESAKLEAGLQARIFENDLGYNSDGRVRNMMGNFVPTETDFTYSRDIFSAYASYGKQLEKWSYQLGLRAESVQVDAFAVDTDLSNNTSTDFPFENDYFQLYPSIFVNYKASEKNAYQFSVSRRVDRPGVGDVNPVPNFNTALISEFGNPELLPQFTNSAEFNFTRNLEKGSITAGVFYRIIEDEINQVVIVDRSDLTSGRVILTRGNFDTTNAYGFEVSSNYKVTKWWSLNASFDLYNQKQKGIAESIDPTLPNPTENDIVTSVTEVDNLIMNFRVFNNFKVTKRLSLSAFGFFRNKETGLNFEVDPIYFLNLGLRYSFLEDERATFSLNFNNVLDTQEVSVFSARPIPAQVNFEGEFKQIFAGLSYRFGGGKYRAKSRKNRDNDEKNDGGFF</sequence>
<dbReference type="InterPro" id="IPR036942">
    <property type="entry name" value="Beta-barrel_TonB_sf"/>
</dbReference>
<dbReference type="SUPFAM" id="SSF56935">
    <property type="entry name" value="Porins"/>
    <property type="match status" value="1"/>
</dbReference>
<dbReference type="Gene3D" id="2.40.170.20">
    <property type="entry name" value="TonB-dependent receptor, beta-barrel domain"/>
    <property type="match status" value="1"/>
</dbReference>
<feature type="signal peptide" evidence="5">
    <location>
        <begin position="1"/>
        <end position="22"/>
    </location>
</feature>
<keyword evidence="8" id="KW-1185">Reference proteome</keyword>
<feature type="domain" description="Outer membrane protein beta-barrel" evidence="6">
    <location>
        <begin position="376"/>
        <end position="796"/>
    </location>
</feature>
<protein>
    <submittedName>
        <fullName evidence="7">Outer membrane receptor proteins, mostly Fe transport</fullName>
    </submittedName>
</protein>
<evidence type="ECO:0000256" key="4">
    <source>
        <dbReference type="SAM" id="MobiDB-lite"/>
    </source>
</evidence>
<feature type="chain" id="PRO_5012928946" evidence="5">
    <location>
        <begin position="23"/>
        <end position="822"/>
    </location>
</feature>
<keyword evidence="7" id="KW-0675">Receptor</keyword>
<dbReference type="GO" id="GO:0009279">
    <property type="term" value="C:cell outer membrane"/>
    <property type="evidence" value="ECO:0007669"/>
    <property type="project" value="UniProtKB-SubCell"/>
</dbReference>
<evidence type="ECO:0000256" key="5">
    <source>
        <dbReference type="SAM" id="SignalP"/>
    </source>
</evidence>
<accession>A0A1M5S790</accession>
<dbReference type="InterPro" id="IPR037066">
    <property type="entry name" value="Plug_dom_sf"/>
</dbReference>
<dbReference type="InterPro" id="IPR041700">
    <property type="entry name" value="OMP_b-brl_3"/>
</dbReference>
<feature type="region of interest" description="Disordered" evidence="4">
    <location>
        <begin position="802"/>
        <end position="822"/>
    </location>
</feature>
<dbReference type="PANTHER" id="PTHR40980">
    <property type="entry name" value="PLUG DOMAIN-CONTAINING PROTEIN"/>
    <property type="match status" value="1"/>
</dbReference>
<dbReference type="PANTHER" id="PTHR40980:SF4">
    <property type="entry name" value="TONB-DEPENDENT RECEPTOR-LIKE BETA-BARREL DOMAIN-CONTAINING PROTEIN"/>
    <property type="match status" value="1"/>
</dbReference>
<dbReference type="Proteomes" id="UP000184522">
    <property type="component" value="Unassembled WGS sequence"/>
</dbReference>
<evidence type="ECO:0000256" key="3">
    <source>
        <dbReference type="ARBA" id="ARBA00023237"/>
    </source>
</evidence>
<dbReference type="OrthoDB" id="8764943at2"/>
<dbReference type="InterPro" id="IPR008969">
    <property type="entry name" value="CarboxyPept-like_regulatory"/>
</dbReference>
<dbReference type="Gene3D" id="2.170.130.10">
    <property type="entry name" value="TonB-dependent receptor, plug domain"/>
    <property type="match status" value="1"/>
</dbReference>
<dbReference type="Pfam" id="PF13715">
    <property type="entry name" value="CarbopepD_reg_2"/>
    <property type="match status" value="1"/>
</dbReference>
<keyword evidence="3" id="KW-0998">Cell outer membrane</keyword>
<name>A0A1M5S790_9FLAO</name>
<evidence type="ECO:0000256" key="2">
    <source>
        <dbReference type="ARBA" id="ARBA00023136"/>
    </source>
</evidence>
<keyword evidence="5" id="KW-0732">Signal</keyword>
<evidence type="ECO:0000313" key="7">
    <source>
        <dbReference type="EMBL" id="SHH34467.1"/>
    </source>
</evidence>
<feature type="compositionally biased region" description="Basic and acidic residues" evidence="4">
    <location>
        <begin position="810"/>
        <end position="822"/>
    </location>
</feature>
<reference evidence="8" key="1">
    <citation type="submission" date="2016-11" db="EMBL/GenBank/DDBJ databases">
        <authorList>
            <person name="Varghese N."/>
            <person name="Submissions S."/>
        </authorList>
    </citation>
    <scope>NUCLEOTIDE SEQUENCE [LARGE SCALE GENOMIC DNA]</scope>
    <source>
        <strain evidence="8">DSM 25330</strain>
    </source>
</reference>
<evidence type="ECO:0000313" key="8">
    <source>
        <dbReference type="Proteomes" id="UP000184522"/>
    </source>
</evidence>
<dbReference type="STRING" id="1089305.SAMN05444148_1792"/>
<proteinExistence type="predicted"/>
<keyword evidence="2" id="KW-0472">Membrane</keyword>
<organism evidence="7 8">
    <name type="scientific">Winogradskyella jejuensis</name>
    <dbReference type="NCBI Taxonomy" id="1089305"/>
    <lineage>
        <taxon>Bacteria</taxon>
        <taxon>Pseudomonadati</taxon>
        <taxon>Bacteroidota</taxon>
        <taxon>Flavobacteriia</taxon>
        <taxon>Flavobacteriales</taxon>
        <taxon>Flavobacteriaceae</taxon>
        <taxon>Winogradskyella</taxon>
    </lineage>
</organism>
<dbReference type="AlphaFoldDB" id="A0A1M5S790"/>
<gene>
    <name evidence="7" type="ORF">SAMN05444148_1792</name>
</gene>
<dbReference type="EMBL" id="FQWS01000002">
    <property type="protein sequence ID" value="SHH34467.1"/>
    <property type="molecule type" value="Genomic_DNA"/>
</dbReference>
<dbReference type="Pfam" id="PF14905">
    <property type="entry name" value="OMP_b-brl_3"/>
    <property type="match status" value="1"/>
</dbReference>
<dbReference type="RefSeq" id="WP_073085636.1">
    <property type="nucleotide sequence ID" value="NZ_FQWS01000002.1"/>
</dbReference>
<evidence type="ECO:0000256" key="1">
    <source>
        <dbReference type="ARBA" id="ARBA00004442"/>
    </source>
</evidence>
<comment type="subcellular location">
    <subcellularLocation>
        <location evidence="1">Cell outer membrane</location>
    </subcellularLocation>
</comment>
<dbReference type="Gene3D" id="2.60.40.1120">
    <property type="entry name" value="Carboxypeptidase-like, regulatory domain"/>
    <property type="match status" value="1"/>
</dbReference>